<dbReference type="Proteomes" id="UP000326532">
    <property type="component" value="Unassembled WGS sequence"/>
</dbReference>
<sequence length="521" mass="58976">MIFFPLASDGRALFLSNIINFKAYRKLIYFLYVKNERYTSCLSTSQTHASMLNYIEPILGFNTMRHYAIIAMSTISSLAIIWLPLIPITIFLISHKYYQYTNPRPKGCRKLGLPHHKTNLHDEYDPKYSQGVPEKHTDSEDKPSWRIKALFAYPIKSCAGIELDTADVVPTGFTYDRQFCFAEYITPKTSTNESQQAHWTARTLRDGSLCRMALIRPEIWVPDPTAKDYSPELQEVQSQGVLVIYYPRVTAGILSLPVKLGIMLGLLSKELSFRVPFSPPQDSDQKSTYPLTPVKIWKDTPLAHDYGCQLPSSLHRFLDPDRTRGPLTLFRTNSSHHREIFRNAPRKEDLGFQPVTGFADAYPIHLLNIASVQDIAGKCKTDISELSIRRFRANIIVQGPGAYEEDHWKRVRICGPKTESKSESGAGAGGVEVYTACRTIRCKLPNVDPDTGVRHPVEPDRALKRWRRIDRGDLTNAALGMQVVPAVREFRVCVGDGIEVLETGEHCYIKMLKPGEKVEGV</sequence>
<dbReference type="Pfam" id="PF03473">
    <property type="entry name" value="MOSC"/>
    <property type="match status" value="1"/>
</dbReference>
<dbReference type="InterPro" id="IPR011037">
    <property type="entry name" value="Pyrv_Knase-like_insert_dom_sf"/>
</dbReference>
<dbReference type="VEuPathDB" id="FungiDB:BDV34DRAFT_235004"/>
<protein>
    <recommendedName>
        <fullName evidence="2">MOSC domain-containing protein</fullName>
    </recommendedName>
</protein>
<feature type="domain" description="MOSC" evidence="2">
    <location>
        <begin position="338"/>
        <end position="501"/>
    </location>
</feature>
<dbReference type="OMA" id="VYTACRT"/>
<dbReference type="PROSITE" id="PS51340">
    <property type="entry name" value="MOSC"/>
    <property type="match status" value="1"/>
</dbReference>
<dbReference type="InterPro" id="IPR005302">
    <property type="entry name" value="MoCF_Sase_C"/>
</dbReference>
<name>A0A5N6DLT8_ASPPA</name>
<dbReference type="PANTHER" id="PTHR14237">
    <property type="entry name" value="MOLYBDOPTERIN COFACTOR SULFURASE MOSC"/>
    <property type="match status" value="1"/>
</dbReference>
<reference evidence="3 4" key="1">
    <citation type="submission" date="2019-04" db="EMBL/GenBank/DDBJ databases">
        <title>Fungal friends and foes A comparative genomics study of 23 Aspergillus species from section Flavi.</title>
        <authorList>
            <consortium name="DOE Joint Genome Institute"/>
            <person name="Kjaerbolling I."/>
            <person name="Vesth T.C."/>
            <person name="Frisvad J.C."/>
            <person name="Nybo J.L."/>
            <person name="Theobald S."/>
            <person name="Kildgaard S."/>
            <person name="Petersen T.I."/>
            <person name="Kuo A."/>
            <person name="Sato A."/>
            <person name="Lyhne E.K."/>
            <person name="Kogle M.E."/>
            <person name="Wiebenga A."/>
            <person name="Kun R.S."/>
            <person name="Lubbers R.J."/>
            <person name="Makela M.R."/>
            <person name="Barry K."/>
            <person name="Chovatia M."/>
            <person name="Clum A."/>
            <person name="Daum C."/>
            <person name="Haridas S."/>
            <person name="He G."/>
            <person name="LaButti K."/>
            <person name="Lipzen A."/>
            <person name="Mondo S."/>
            <person name="Pangilinan J."/>
            <person name="Riley R."/>
            <person name="Salamov A."/>
            <person name="Simmons B.A."/>
            <person name="Magnuson J.K."/>
            <person name="Henrissat B."/>
            <person name="Mortensen U.H."/>
            <person name="Larsen T.O."/>
            <person name="De vries R.P."/>
            <person name="Grigoriev I.V."/>
            <person name="Machida M."/>
            <person name="Baker S.E."/>
            <person name="Andersen M.R."/>
        </authorList>
    </citation>
    <scope>NUCLEOTIDE SEQUENCE [LARGE SCALE GENOMIC DNA]</scope>
    <source>
        <strain evidence="3 4">CBS 117618</strain>
    </source>
</reference>
<keyword evidence="4" id="KW-1185">Reference proteome</keyword>
<evidence type="ECO:0000256" key="1">
    <source>
        <dbReference type="SAM" id="Phobius"/>
    </source>
</evidence>
<accession>A0A5N6DLT8</accession>
<dbReference type="GO" id="GO:0030170">
    <property type="term" value="F:pyridoxal phosphate binding"/>
    <property type="evidence" value="ECO:0007669"/>
    <property type="project" value="InterPro"/>
</dbReference>
<dbReference type="InterPro" id="IPR005303">
    <property type="entry name" value="MOCOS_middle"/>
</dbReference>
<keyword evidence="1" id="KW-1133">Transmembrane helix</keyword>
<evidence type="ECO:0000313" key="4">
    <source>
        <dbReference type="Proteomes" id="UP000326532"/>
    </source>
</evidence>
<organism evidence="3 4">
    <name type="scientific">Aspergillus parasiticus</name>
    <dbReference type="NCBI Taxonomy" id="5067"/>
    <lineage>
        <taxon>Eukaryota</taxon>
        <taxon>Fungi</taxon>
        <taxon>Dikarya</taxon>
        <taxon>Ascomycota</taxon>
        <taxon>Pezizomycotina</taxon>
        <taxon>Eurotiomycetes</taxon>
        <taxon>Eurotiomycetidae</taxon>
        <taxon>Eurotiales</taxon>
        <taxon>Aspergillaceae</taxon>
        <taxon>Aspergillus</taxon>
        <taxon>Aspergillus subgen. Circumdati</taxon>
    </lineage>
</organism>
<evidence type="ECO:0000313" key="3">
    <source>
        <dbReference type="EMBL" id="KAB8206069.1"/>
    </source>
</evidence>
<dbReference type="GO" id="GO:0030151">
    <property type="term" value="F:molybdenum ion binding"/>
    <property type="evidence" value="ECO:0007669"/>
    <property type="project" value="InterPro"/>
</dbReference>
<dbReference type="EMBL" id="ML734966">
    <property type="protein sequence ID" value="KAB8206069.1"/>
    <property type="molecule type" value="Genomic_DNA"/>
</dbReference>
<dbReference type="PANTHER" id="PTHR14237:SF23">
    <property type="entry name" value="MOSC DOMAIN PROTEIN (AFU_ORTHOLOGUE AFUA_7G05900)"/>
    <property type="match status" value="1"/>
</dbReference>
<feature type="transmembrane region" description="Helical" evidence="1">
    <location>
        <begin position="67"/>
        <end position="93"/>
    </location>
</feature>
<dbReference type="AlphaFoldDB" id="A0A5N6DLT8"/>
<keyword evidence="1" id="KW-0812">Transmembrane</keyword>
<dbReference type="SUPFAM" id="SSF50800">
    <property type="entry name" value="PK beta-barrel domain-like"/>
    <property type="match status" value="1"/>
</dbReference>
<keyword evidence="1" id="KW-0472">Membrane</keyword>
<dbReference type="Pfam" id="PF03476">
    <property type="entry name" value="MOSC_N"/>
    <property type="match status" value="1"/>
</dbReference>
<gene>
    <name evidence="3" type="ORF">BDV34DRAFT_235004</name>
</gene>
<evidence type="ECO:0000259" key="2">
    <source>
        <dbReference type="PROSITE" id="PS51340"/>
    </source>
</evidence>
<dbReference type="GO" id="GO:0003824">
    <property type="term" value="F:catalytic activity"/>
    <property type="evidence" value="ECO:0007669"/>
    <property type="project" value="InterPro"/>
</dbReference>
<proteinExistence type="predicted"/>